<proteinExistence type="predicted"/>
<comment type="caution">
    <text evidence="2">The sequence shown here is derived from an EMBL/GenBank/DDBJ whole genome shotgun (WGS) entry which is preliminary data.</text>
</comment>
<dbReference type="Proteomes" id="UP001272137">
    <property type="component" value="Unassembled WGS sequence"/>
</dbReference>
<reference evidence="2" key="1">
    <citation type="submission" date="2018-08" db="EMBL/GenBank/DDBJ databases">
        <title>Identification of Burkholderia cepacia strains that express a Burkholderia pseudomallei-like capsular polysaccharide.</title>
        <authorList>
            <person name="Burtnick M.N."/>
            <person name="Vongsouvath M."/>
            <person name="Newton P."/>
            <person name="Wuthiekanun V."/>
            <person name="Limmathurotsakul D."/>
            <person name="Brett P.J."/>
            <person name="Chantratita N."/>
            <person name="Dance D.A."/>
        </authorList>
    </citation>
    <scope>NUCLEOTIDE SEQUENCE</scope>
    <source>
        <strain evidence="2">SBXCC001</strain>
    </source>
</reference>
<organism evidence="2 3">
    <name type="scientific">Burkholderia thailandensis</name>
    <dbReference type="NCBI Taxonomy" id="57975"/>
    <lineage>
        <taxon>Bacteria</taxon>
        <taxon>Pseudomonadati</taxon>
        <taxon>Pseudomonadota</taxon>
        <taxon>Betaproteobacteria</taxon>
        <taxon>Burkholderiales</taxon>
        <taxon>Burkholderiaceae</taxon>
        <taxon>Burkholderia</taxon>
        <taxon>pseudomallei group</taxon>
    </lineage>
</organism>
<evidence type="ECO:0000313" key="3">
    <source>
        <dbReference type="Proteomes" id="UP001272137"/>
    </source>
</evidence>
<feature type="region of interest" description="Disordered" evidence="1">
    <location>
        <begin position="52"/>
        <end position="103"/>
    </location>
</feature>
<protein>
    <submittedName>
        <fullName evidence="2">Uncharacterized protein</fullName>
    </submittedName>
</protein>
<dbReference type="EMBL" id="QXCT01000002">
    <property type="protein sequence ID" value="MDW9254272.1"/>
    <property type="molecule type" value="Genomic_DNA"/>
</dbReference>
<gene>
    <name evidence="2" type="ORF">C7S16_3400</name>
</gene>
<evidence type="ECO:0000256" key="1">
    <source>
        <dbReference type="SAM" id="MobiDB-lite"/>
    </source>
</evidence>
<accession>A0AAW9CV32</accession>
<name>A0AAW9CV32_BURTH</name>
<sequence>MPGSPPHRPRTRARPSSLFPDLRVIFSGYRLTGRGSTRYGEGLRFSYNTCPLEKGGGRPDPRVKSGRHGSAPGTAARRSRAIRSPKGVLNETGPVSGGFRPRHSEWQTIARAVAGNPKVRAISMDSPHIEEASR</sequence>
<dbReference type="AlphaFoldDB" id="A0AAW9CV32"/>
<evidence type="ECO:0000313" key="2">
    <source>
        <dbReference type="EMBL" id="MDW9254272.1"/>
    </source>
</evidence>